<organism evidence="10 11">
    <name type="scientific">Helobdella robusta</name>
    <name type="common">Californian leech</name>
    <dbReference type="NCBI Taxonomy" id="6412"/>
    <lineage>
        <taxon>Eukaryota</taxon>
        <taxon>Metazoa</taxon>
        <taxon>Spiralia</taxon>
        <taxon>Lophotrochozoa</taxon>
        <taxon>Annelida</taxon>
        <taxon>Clitellata</taxon>
        <taxon>Hirudinea</taxon>
        <taxon>Rhynchobdellida</taxon>
        <taxon>Glossiphoniidae</taxon>
        <taxon>Helobdella</taxon>
    </lineage>
</organism>
<evidence type="ECO:0000256" key="1">
    <source>
        <dbReference type="ARBA" id="ARBA00004613"/>
    </source>
</evidence>
<dbReference type="HOGENOM" id="CLU_380968_0_0_1"/>
<dbReference type="OrthoDB" id="6283087at2759"/>
<reference evidence="10" key="3">
    <citation type="submission" date="2015-06" db="UniProtKB">
        <authorList>
            <consortium name="EnsemblMetazoa"/>
        </authorList>
    </citation>
    <scope>IDENTIFICATION</scope>
</reference>
<dbReference type="InParanoid" id="T1FHE3"/>
<keyword evidence="6" id="KW-0732">Signal</keyword>
<evidence type="ECO:0000256" key="2">
    <source>
        <dbReference type="ARBA" id="ARBA00008234"/>
    </source>
</evidence>
<dbReference type="EMBL" id="KB097673">
    <property type="protein sequence ID" value="ESN92072.1"/>
    <property type="molecule type" value="Genomic_DNA"/>
</dbReference>
<gene>
    <name evidence="10" type="primary">20208242</name>
    <name evidence="9" type="ORF">HELRODRAFT_181851</name>
</gene>
<evidence type="ECO:0000256" key="5">
    <source>
        <dbReference type="ARBA" id="ARBA00023180"/>
    </source>
</evidence>
<evidence type="ECO:0000313" key="11">
    <source>
        <dbReference type="Proteomes" id="UP000015101"/>
    </source>
</evidence>
<reference evidence="11" key="1">
    <citation type="submission" date="2012-12" db="EMBL/GenBank/DDBJ databases">
        <authorList>
            <person name="Hellsten U."/>
            <person name="Grimwood J."/>
            <person name="Chapman J.A."/>
            <person name="Shapiro H."/>
            <person name="Aerts A."/>
            <person name="Otillar R.P."/>
            <person name="Terry A.Y."/>
            <person name="Boore J.L."/>
            <person name="Simakov O."/>
            <person name="Marletaz F."/>
            <person name="Cho S.-J."/>
            <person name="Edsinger-Gonzales E."/>
            <person name="Havlak P."/>
            <person name="Kuo D.-H."/>
            <person name="Larsson T."/>
            <person name="Lv J."/>
            <person name="Arendt D."/>
            <person name="Savage R."/>
            <person name="Osoegawa K."/>
            <person name="de Jong P."/>
            <person name="Lindberg D.R."/>
            <person name="Seaver E.C."/>
            <person name="Weisblat D.A."/>
            <person name="Putnam N.H."/>
            <person name="Grigoriev I.V."/>
            <person name="Rokhsar D.S."/>
        </authorList>
    </citation>
    <scope>NUCLEOTIDE SEQUENCE</scope>
</reference>
<proteinExistence type="inferred from homology"/>
<dbReference type="AlphaFoldDB" id="T1FHE3"/>
<dbReference type="Pfam" id="PF00149">
    <property type="entry name" value="Metallophos"/>
    <property type="match status" value="1"/>
</dbReference>
<dbReference type="CTD" id="20208242"/>
<dbReference type="Pfam" id="PF19272">
    <property type="entry name" value="ASMase_C"/>
    <property type="match status" value="1"/>
</dbReference>
<dbReference type="PANTHER" id="PTHR10340">
    <property type="entry name" value="SPHINGOMYELIN PHOSPHODIESTERASE"/>
    <property type="match status" value="1"/>
</dbReference>
<evidence type="ECO:0000256" key="4">
    <source>
        <dbReference type="ARBA" id="ARBA00022801"/>
    </source>
</evidence>
<evidence type="ECO:0000259" key="8">
    <source>
        <dbReference type="Pfam" id="PF19272"/>
    </source>
</evidence>
<feature type="chain" id="PRO_5010980743" evidence="6">
    <location>
        <begin position="26"/>
        <end position="727"/>
    </location>
</feature>
<keyword evidence="3" id="KW-0964">Secreted</keyword>
<dbReference type="GeneID" id="20208242"/>
<dbReference type="GO" id="GO:0006685">
    <property type="term" value="P:sphingomyelin catabolic process"/>
    <property type="evidence" value="ECO:0000318"/>
    <property type="project" value="GO_Central"/>
</dbReference>
<dbReference type="STRING" id="6412.T1FHE3"/>
<sequence length="727" mass="83323">MSVLIPVVFGFVVMCGIGIPRTVVAFEPSTDQVETNSVVEEHAPPNNLIEKYRLLSDSPFEKSILDTVFGLSWYQKFYIFSSVRKFFKFSDIATHILSKRIDIVFQKLVDAVYFSSNNNINNNINNNNNYNDDKMSDNILLKPSINESIEDFKNETLPCQVCMVLKIIAPLKVLPKKTCKFFNFCITSDKATSAATDAVAATSAAIDAAAATSAATDAAAAATDAAAKDDSKIASDDENDSMFHNENKFIIKRIVTKKSNNNNNNNNNKNSAKSVLKIVHLADVHIEERYKEGTNVYCGLPVCCLEEWGKGPSGLFGDYRCNIPPRTFENFLEKVNGLNPDIIIFTGDVSPHTVWAETYESQMRCTNTTVNLLSKNLRGRNVYPVIGNHVFFAQLYRGFWITSTIHGRNWQILVEQIRLILNLVKDFYCGGYYSKMIHKNLKMITINGLYMYVHNYYNVWNHETLLLPPEVKKMKQFLEDELKDARRNKNKVLLTFHNPFGTSDYIVSESIYMESIIRQYHDVIVLNPIYDKAGVPVSVQLVSPSVSTSNYRNPTIRIYYLDSDSYQLLDYEQYLLNIMELKNLTMADVPNFNISNYIRLIYSCKSEYNMTDLSPVSWDSLIDRMNASKSLLLKYVNHYNVHVKNFTNVNRLDKRKHLCRVKNVHYDKYRNCVFDRDKWENPDFEIGIALTKRPPLMQPIVNTSDRVSGCCVVWMMMAVMSVLMMMW</sequence>
<evidence type="ECO:0000256" key="3">
    <source>
        <dbReference type="ARBA" id="ARBA00022525"/>
    </source>
</evidence>
<dbReference type="GO" id="GO:0005615">
    <property type="term" value="C:extracellular space"/>
    <property type="evidence" value="ECO:0000318"/>
    <property type="project" value="GO_Central"/>
</dbReference>
<dbReference type="InterPro" id="IPR004843">
    <property type="entry name" value="Calcineurin-like_PHP"/>
</dbReference>
<dbReference type="EMBL" id="AMQM01007838">
    <property type="status" value="NOT_ANNOTATED_CDS"/>
    <property type="molecule type" value="Genomic_DNA"/>
</dbReference>
<dbReference type="GO" id="GO:0061750">
    <property type="term" value="F:acid sphingomyelin phosphodiesterase activity"/>
    <property type="evidence" value="ECO:0000318"/>
    <property type="project" value="GO_Central"/>
</dbReference>
<feature type="domain" description="Sphingomyelin phosphodiesterase C-terminal" evidence="8">
    <location>
        <begin position="546"/>
        <end position="675"/>
    </location>
</feature>
<dbReference type="InterPro" id="IPR045473">
    <property type="entry name" value="ASM_C"/>
</dbReference>
<dbReference type="GO" id="GO:0016020">
    <property type="term" value="C:membrane"/>
    <property type="evidence" value="ECO:0007669"/>
    <property type="project" value="GOC"/>
</dbReference>
<protein>
    <submittedName>
        <fullName evidence="9 10">Uncharacterized protein</fullName>
    </submittedName>
</protein>
<feature type="signal peptide" evidence="6">
    <location>
        <begin position="1"/>
        <end position="25"/>
    </location>
</feature>
<comment type="subcellular location">
    <subcellularLocation>
        <location evidence="1">Secreted</location>
    </subcellularLocation>
</comment>
<comment type="similarity">
    <text evidence="2">Belongs to the acid sphingomyelinase family.</text>
</comment>
<dbReference type="RefSeq" id="XP_009029874.1">
    <property type="nucleotide sequence ID" value="XM_009031626.1"/>
</dbReference>
<keyword evidence="4" id="KW-0378">Hydrolase</keyword>
<dbReference type="EnsemblMetazoa" id="HelroT181851">
    <property type="protein sequence ID" value="HelroP181851"/>
    <property type="gene ID" value="HelroG181851"/>
</dbReference>
<dbReference type="Proteomes" id="UP000015101">
    <property type="component" value="Unassembled WGS sequence"/>
</dbReference>
<dbReference type="SUPFAM" id="SSF56300">
    <property type="entry name" value="Metallo-dependent phosphatases"/>
    <property type="match status" value="1"/>
</dbReference>
<dbReference type="KEGG" id="hro:HELRODRAFT_181851"/>
<reference evidence="9 11" key="2">
    <citation type="journal article" date="2013" name="Nature">
        <title>Insights into bilaterian evolution from three spiralian genomes.</title>
        <authorList>
            <person name="Simakov O."/>
            <person name="Marletaz F."/>
            <person name="Cho S.J."/>
            <person name="Edsinger-Gonzales E."/>
            <person name="Havlak P."/>
            <person name="Hellsten U."/>
            <person name="Kuo D.H."/>
            <person name="Larsson T."/>
            <person name="Lv J."/>
            <person name="Arendt D."/>
            <person name="Savage R."/>
            <person name="Osoegawa K."/>
            <person name="de Jong P."/>
            <person name="Grimwood J."/>
            <person name="Chapman J.A."/>
            <person name="Shapiro H."/>
            <person name="Aerts A."/>
            <person name="Otillar R.P."/>
            <person name="Terry A.Y."/>
            <person name="Boore J.L."/>
            <person name="Grigoriev I.V."/>
            <person name="Lindberg D.R."/>
            <person name="Seaver E.C."/>
            <person name="Weisblat D.A."/>
            <person name="Putnam N.H."/>
            <person name="Rokhsar D.S."/>
        </authorList>
    </citation>
    <scope>NUCLEOTIDE SEQUENCE</scope>
</reference>
<evidence type="ECO:0000256" key="6">
    <source>
        <dbReference type="SAM" id="SignalP"/>
    </source>
</evidence>
<dbReference type="eggNOG" id="KOG3770">
    <property type="taxonomic scope" value="Eukaryota"/>
</dbReference>
<dbReference type="Gene3D" id="3.60.21.10">
    <property type="match status" value="1"/>
</dbReference>
<evidence type="ECO:0000313" key="9">
    <source>
        <dbReference type="EMBL" id="ESN92072.1"/>
    </source>
</evidence>
<feature type="domain" description="Calcineurin-like phosphoesterase" evidence="7">
    <location>
        <begin position="276"/>
        <end position="506"/>
    </location>
</feature>
<dbReference type="PANTHER" id="PTHR10340:SF34">
    <property type="entry name" value="SPHINGOMYELIN PHOSPHODIESTERASE"/>
    <property type="match status" value="1"/>
</dbReference>
<keyword evidence="5" id="KW-0325">Glycoprotein</keyword>
<name>T1FHE3_HELRO</name>
<dbReference type="InterPro" id="IPR029052">
    <property type="entry name" value="Metallo-depent_PP-like"/>
</dbReference>
<dbReference type="GO" id="GO:0005764">
    <property type="term" value="C:lysosome"/>
    <property type="evidence" value="ECO:0000318"/>
    <property type="project" value="GO_Central"/>
</dbReference>
<evidence type="ECO:0000259" key="7">
    <source>
        <dbReference type="Pfam" id="PF00149"/>
    </source>
</evidence>
<evidence type="ECO:0000313" key="10">
    <source>
        <dbReference type="EnsemblMetazoa" id="HelroP181851"/>
    </source>
</evidence>
<keyword evidence="11" id="KW-1185">Reference proteome</keyword>
<accession>T1FHE3</accession>
<dbReference type="GO" id="GO:0046513">
    <property type="term" value="P:ceramide biosynthetic process"/>
    <property type="evidence" value="ECO:0000318"/>
    <property type="project" value="GO_Central"/>
</dbReference>